<reference evidence="2 3" key="2">
    <citation type="journal article" date="2021" name="J. Hered.">
        <title>Feather Gene Expression Elucidates the Developmental Basis of Plumage Iridescence in African Starlings.</title>
        <authorList>
            <person name="Rubenstein D.R."/>
            <person name="Corvelo A."/>
            <person name="MacManes M.D."/>
            <person name="Maia R."/>
            <person name="Narzisi G."/>
            <person name="Rousaki A."/>
            <person name="Vandenabeele P."/>
            <person name="Shawkey M.D."/>
            <person name="Solomon J."/>
        </authorList>
    </citation>
    <scope>NUCLEOTIDE SEQUENCE [LARGE SCALE GENOMIC DNA]</scope>
    <source>
        <strain evidence="2">SS15</strain>
    </source>
</reference>
<dbReference type="AlphaFoldDB" id="A0A835NKX6"/>
<gene>
    <name evidence="2" type="ORF">IHE44_0004116</name>
    <name evidence="1" type="ORF">IHE44_003383</name>
</gene>
<accession>A0A835NKX6</accession>
<dbReference type="EMBL" id="JADDUC010000155">
    <property type="protein sequence ID" value="KAG0116946.1"/>
    <property type="molecule type" value="Genomic_DNA"/>
</dbReference>
<dbReference type="EMBL" id="JADDUC020000017">
    <property type="protein sequence ID" value="KAI1233675.1"/>
    <property type="molecule type" value="Genomic_DNA"/>
</dbReference>
<reference evidence="1" key="1">
    <citation type="submission" date="2020-10" db="EMBL/GenBank/DDBJ databases">
        <title>Feather gene expression reveals the developmental basis of iridescence in African starlings.</title>
        <authorList>
            <person name="Rubenstein D.R."/>
        </authorList>
    </citation>
    <scope>NUCLEOTIDE SEQUENCE</scope>
    <source>
        <strain evidence="1">SS15</strain>
        <tissue evidence="1">Liver</tissue>
    </source>
</reference>
<evidence type="ECO:0000313" key="3">
    <source>
        <dbReference type="Proteomes" id="UP000618051"/>
    </source>
</evidence>
<reference evidence="2" key="3">
    <citation type="submission" date="2022-01" db="EMBL/GenBank/DDBJ databases">
        <authorList>
            <person name="Rubenstein D.R."/>
        </authorList>
    </citation>
    <scope>NUCLEOTIDE SEQUENCE</scope>
    <source>
        <strain evidence="2">SS15</strain>
        <tissue evidence="2">Liver</tissue>
    </source>
</reference>
<comment type="caution">
    <text evidence="1">The sequence shown here is derived from an EMBL/GenBank/DDBJ whole genome shotgun (WGS) entry which is preliminary data.</text>
</comment>
<evidence type="ECO:0000313" key="1">
    <source>
        <dbReference type="EMBL" id="KAG0116946.1"/>
    </source>
</evidence>
<organism evidence="1">
    <name type="scientific">Lamprotornis superbus</name>
    <dbReference type="NCBI Taxonomy" id="245042"/>
    <lineage>
        <taxon>Eukaryota</taxon>
        <taxon>Metazoa</taxon>
        <taxon>Chordata</taxon>
        <taxon>Craniata</taxon>
        <taxon>Vertebrata</taxon>
        <taxon>Euteleostomi</taxon>
        <taxon>Archelosauria</taxon>
        <taxon>Archosauria</taxon>
        <taxon>Dinosauria</taxon>
        <taxon>Saurischia</taxon>
        <taxon>Theropoda</taxon>
        <taxon>Coelurosauria</taxon>
        <taxon>Aves</taxon>
        <taxon>Neognathae</taxon>
        <taxon>Neoaves</taxon>
        <taxon>Telluraves</taxon>
        <taxon>Australaves</taxon>
        <taxon>Passeriformes</taxon>
        <taxon>Sturnidae</taxon>
        <taxon>Lamprotornis</taxon>
    </lineage>
</organism>
<name>A0A835NKX6_9PASS</name>
<dbReference type="Proteomes" id="UP000618051">
    <property type="component" value="Unassembled WGS sequence"/>
</dbReference>
<proteinExistence type="predicted"/>
<evidence type="ECO:0000313" key="2">
    <source>
        <dbReference type="EMBL" id="KAI1233675.1"/>
    </source>
</evidence>
<sequence>MGSQMGAQNTSSQPSLRLSPCCLLLPGRCDPGAELCEEPLELAKSASLARVELKDLGFSYLVENVCLWCHASN</sequence>
<keyword evidence="3" id="KW-1185">Reference proteome</keyword>
<protein>
    <submittedName>
        <fullName evidence="1">Uncharacterized protein</fullName>
    </submittedName>
</protein>